<dbReference type="Pfam" id="PF00072">
    <property type="entry name" value="Response_reg"/>
    <property type="match status" value="1"/>
</dbReference>
<evidence type="ECO:0000256" key="8">
    <source>
        <dbReference type="ARBA" id="ARBA00023163"/>
    </source>
</evidence>
<comment type="function">
    <text evidence="9">May play the central regulatory role in sporulation. It may be an element of the effector pathway responsible for the activation of sporulation genes in response to nutritional stress. Spo0A may act in concert with spo0H (a sigma factor) to control the expression of some genes that are critical to the sporulation process.</text>
</comment>
<dbReference type="GO" id="GO:0043565">
    <property type="term" value="F:sequence-specific DNA binding"/>
    <property type="evidence" value="ECO:0007669"/>
    <property type="project" value="InterPro"/>
</dbReference>
<dbReference type="GO" id="GO:0003700">
    <property type="term" value="F:DNA-binding transcription factor activity"/>
    <property type="evidence" value="ECO:0007669"/>
    <property type="project" value="InterPro"/>
</dbReference>
<dbReference type="InterPro" id="IPR051552">
    <property type="entry name" value="HptR"/>
</dbReference>
<dbReference type="PANTHER" id="PTHR42713:SF3">
    <property type="entry name" value="TRANSCRIPTIONAL REGULATORY PROTEIN HPTR"/>
    <property type="match status" value="1"/>
</dbReference>
<comment type="subcellular location">
    <subcellularLocation>
        <location evidence="1">Cytoplasm</location>
    </subcellularLocation>
</comment>
<evidence type="ECO:0000256" key="5">
    <source>
        <dbReference type="ARBA" id="ARBA00023012"/>
    </source>
</evidence>
<dbReference type="GO" id="GO:0005737">
    <property type="term" value="C:cytoplasm"/>
    <property type="evidence" value="ECO:0007669"/>
    <property type="project" value="UniProtKB-SubCell"/>
</dbReference>
<dbReference type="SMART" id="SM00342">
    <property type="entry name" value="HTH_ARAC"/>
    <property type="match status" value="1"/>
</dbReference>
<dbReference type="InterPro" id="IPR001789">
    <property type="entry name" value="Sig_transdc_resp-reg_receiver"/>
</dbReference>
<evidence type="ECO:0000256" key="2">
    <source>
        <dbReference type="ARBA" id="ARBA00018672"/>
    </source>
</evidence>
<dbReference type="PANTHER" id="PTHR42713">
    <property type="entry name" value="HISTIDINE KINASE-RELATED"/>
    <property type="match status" value="1"/>
</dbReference>
<evidence type="ECO:0000313" key="14">
    <source>
        <dbReference type="Proteomes" id="UP000003860"/>
    </source>
</evidence>
<feature type="domain" description="Response regulatory" evidence="12">
    <location>
        <begin position="3"/>
        <end position="120"/>
    </location>
</feature>
<sequence length="255" mass="29760">MYKLLIADDEPRLRNGISNYFPWNETGFEVLYEASNGKQALEFIEKNHVDVVLSDIRMPIMSGIDLAREIYNRGMIIKVIFLTGYKDFEYAKEAINYGVKNYVLKPTKYNELAEVFSKIKKELDKELENKVFEDVGTIDSEFNGIHEKIIAEVKDYVTENYHDARLEKAAGRVHLSEFYLSKLFKRKTGENFSDFVISVKMNKAAQLLKEINYKTYEVGNMVGYDSSKTFSRAFKNYFGISPKEYRKDRNSDDRE</sequence>
<protein>
    <recommendedName>
        <fullName evidence="2">Stage 0 sporulation protein A homolog</fullName>
    </recommendedName>
</protein>
<evidence type="ECO:0000256" key="7">
    <source>
        <dbReference type="ARBA" id="ARBA00023125"/>
    </source>
</evidence>
<dbReference type="SUPFAM" id="SSF46689">
    <property type="entry name" value="Homeodomain-like"/>
    <property type="match status" value="1"/>
</dbReference>
<dbReference type="CDD" id="cd17536">
    <property type="entry name" value="REC_YesN-like"/>
    <property type="match status" value="1"/>
</dbReference>
<gene>
    <name evidence="13" type="ORF">Cpap_1214</name>
</gene>
<dbReference type="GO" id="GO:0000160">
    <property type="term" value="P:phosphorelay signal transduction system"/>
    <property type="evidence" value="ECO:0007669"/>
    <property type="project" value="UniProtKB-KW"/>
</dbReference>
<dbReference type="SUPFAM" id="SSF52172">
    <property type="entry name" value="CheY-like"/>
    <property type="match status" value="1"/>
</dbReference>
<dbReference type="InterPro" id="IPR018060">
    <property type="entry name" value="HTH_AraC"/>
</dbReference>
<evidence type="ECO:0000256" key="6">
    <source>
        <dbReference type="ARBA" id="ARBA00023015"/>
    </source>
</evidence>
<evidence type="ECO:0000256" key="4">
    <source>
        <dbReference type="ARBA" id="ARBA00022553"/>
    </source>
</evidence>
<keyword evidence="6" id="KW-0805">Transcription regulation</keyword>
<proteinExistence type="predicted"/>
<name>F1TF81_9FIRM</name>
<dbReference type="EMBL" id="ACXX02000010">
    <property type="protein sequence ID" value="EGD47019.1"/>
    <property type="molecule type" value="Genomic_DNA"/>
</dbReference>
<dbReference type="SMART" id="SM00448">
    <property type="entry name" value="REC"/>
    <property type="match status" value="1"/>
</dbReference>
<evidence type="ECO:0000259" key="12">
    <source>
        <dbReference type="PROSITE" id="PS50110"/>
    </source>
</evidence>
<dbReference type="Gene3D" id="3.40.50.2300">
    <property type="match status" value="1"/>
</dbReference>
<keyword evidence="3" id="KW-0963">Cytoplasm</keyword>
<keyword evidence="7" id="KW-0238">DNA-binding</keyword>
<dbReference type="InterPro" id="IPR020449">
    <property type="entry name" value="Tscrpt_reg_AraC-type_HTH"/>
</dbReference>
<evidence type="ECO:0000313" key="13">
    <source>
        <dbReference type="EMBL" id="EGD47019.1"/>
    </source>
</evidence>
<dbReference type="InterPro" id="IPR011006">
    <property type="entry name" value="CheY-like_superfamily"/>
</dbReference>
<keyword evidence="8" id="KW-0804">Transcription</keyword>
<keyword evidence="5" id="KW-0902">Two-component regulatory system</keyword>
<comment type="caution">
    <text evidence="13">The sequence shown here is derived from an EMBL/GenBank/DDBJ whole genome shotgun (WGS) entry which is preliminary data.</text>
</comment>
<dbReference type="RefSeq" id="WP_004620601.1">
    <property type="nucleotide sequence ID" value="NZ_ACXX02000010.1"/>
</dbReference>
<feature type="modified residue" description="4-aspartylphosphate" evidence="10">
    <location>
        <position position="55"/>
    </location>
</feature>
<dbReference type="STRING" id="588581.Cpap_1214"/>
<reference evidence="13" key="1">
    <citation type="submission" date="2009-07" db="EMBL/GenBank/DDBJ databases">
        <authorList>
            <consortium name="US DOE Joint Genome Institute (JGI-PGF)"/>
            <person name="Lucas S."/>
            <person name="Copeland A."/>
            <person name="Lapidus A."/>
            <person name="Glavina del Rio T."/>
            <person name="Tice H."/>
            <person name="Bruce D."/>
            <person name="Goodwin L."/>
            <person name="Pitluck S."/>
            <person name="Larimer F."/>
            <person name="Land M.L."/>
            <person name="Mouttaki H."/>
            <person name="He Z."/>
            <person name="Zhou J."/>
            <person name="Hemme C.L."/>
        </authorList>
    </citation>
    <scope>NUCLEOTIDE SEQUENCE [LARGE SCALE GENOMIC DNA]</scope>
    <source>
        <strain evidence="13">DSM 2782</strain>
    </source>
</reference>
<evidence type="ECO:0000256" key="9">
    <source>
        <dbReference type="ARBA" id="ARBA00024867"/>
    </source>
</evidence>
<organism evidence="13 14">
    <name type="scientific">Ruminiclostridium papyrosolvens DSM 2782</name>
    <dbReference type="NCBI Taxonomy" id="588581"/>
    <lineage>
        <taxon>Bacteria</taxon>
        <taxon>Bacillati</taxon>
        <taxon>Bacillota</taxon>
        <taxon>Clostridia</taxon>
        <taxon>Eubacteriales</taxon>
        <taxon>Oscillospiraceae</taxon>
        <taxon>Ruminiclostridium</taxon>
    </lineage>
</organism>
<dbReference type="Proteomes" id="UP000003860">
    <property type="component" value="Unassembled WGS sequence"/>
</dbReference>
<evidence type="ECO:0000256" key="3">
    <source>
        <dbReference type="ARBA" id="ARBA00022490"/>
    </source>
</evidence>
<keyword evidence="14" id="KW-1185">Reference proteome</keyword>
<dbReference type="PROSITE" id="PS50110">
    <property type="entry name" value="RESPONSE_REGULATORY"/>
    <property type="match status" value="1"/>
</dbReference>
<accession>F1TF81</accession>
<dbReference type="eggNOG" id="COG4753">
    <property type="taxonomic scope" value="Bacteria"/>
</dbReference>
<dbReference type="OrthoDB" id="1769137at2"/>
<reference evidence="13" key="2">
    <citation type="submission" date="2011-01" db="EMBL/GenBank/DDBJ databases">
        <title>The Non-contiguous Finished genome of Clostridium papyrosolvens.</title>
        <authorList>
            <person name="Lucas S."/>
            <person name="Copeland A."/>
            <person name="Lapidus A."/>
            <person name="Cheng J.-F."/>
            <person name="Goodwin L."/>
            <person name="Pitluck S."/>
            <person name="Misra M."/>
            <person name="Chertkov O."/>
            <person name="Detter J.C."/>
            <person name="Han C."/>
            <person name="Tapia R."/>
            <person name="Land M."/>
            <person name="Hauser L."/>
            <person name="Kyrpides N."/>
            <person name="Ivanova N."/>
            <person name="Pagani I."/>
            <person name="Mouttaki H."/>
            <person name="He Z."/>
            <person name="Zhou J."/>
            <person name="Hemme C.L."/>
            <person name="Woyke T."/>
        </authorList>
    </citation>
    <scope>NUCLEOTIDE SEQUENCE [LARGE SCALE GENOMIC DNA]</scope>
    <source>
        <strain evidence="13">DSM 2782</strain>
    </source>
</reference>
<dbReference type="Gene3D" id="1.10.10.60">
    <property type="entry name" value="Homeodomain-like"/>
    <property type="match status" value="2"/>
</dbReference>
<dbReference type="PROSITE" id="PS01124">
    <property type="entry name" value="HTH_ARAC_FAMILY_2"/>
    <property type="match status" value="1"/>
</dbReference>
<dbReference type="Pfam" id="PF12833">
    <property type="entry name" value="HTH_18"/>
    <property type="match status" value="1"/>
</dbReference>
<evidence type="ECO:0000256" key="10">
    <source>
        <dbReference type="PROSITE-ProRule" id="PRU00169"/>
    </source>
</evidence>
<evidence type="ECO:0000256" key="1">
    <source>
        <dbReference type="ARBA" id="ARBA00004496"/>
    </source>
</evidence>
<dbReference type="AlphaFoldDB" id="F1TF81"/>
<dbReference type="InterPro" id="IPR009057">
    <property type="entry name" value="Homeodomain-like_sf"/>
</dbReference>
<keyword evidence="4 10" id="KW-0597">Phosphoprotein</keyword>
<feature type="domain" description="HTH araC/xylS-type" evidence="11">
    <location>
        <begin position="147"/>
        <end position="248"/>
    </location>
</feature>
<dbReference type="PRINTS" id="PR00032">
    <property type="entry name" value="HTHARAC"/>
</dbReference>
<dbReference type="eggNOG" id="COG2207">
    <property type="taxonomic scope" value="Bacteria"/>
</dbReference>
<evidence type="ECO:0000259" key="11">
    <source>
        <dbReference type="PROSITE" id="PS01124"/>
    </source>
</evidence>